<gene>
    <name evidence="1" type="ORF">S01H1_28905</name>
</gene>
<organism evidence="1">
    <name type="scientific">marine sediment metagenome</name>
    <dbReference type="NCBI Taxonomy" id="412755"/>
    <lineage>
        <taxon>unclassified sequences</taxon>
        <taxon>metagenomes</taxon>
        <taxon>ecological metagenomes</taxon>
    </lineage>
</organism>
<reference evidence="1" key="1">
    <citation type="journal article" date="2014" name="Front. Microbiol.">
        <title>High frequency of phylogenetically diverse reductive dehalogenase-homologous genes in deep subseafloor sedimentary metagenomes.</title>
        <authorList>
            <person name="Kawai M."/>
            <person name="Futagami T."/>
            <person name="Toyoda A."/>
            <person name="Takaki Y."/>
            <person name="Nishi S."/>
            <person name="Hori S."/>
            <person name="Arai W."/>
            <person name="Tsubouchi T."/>
            <person name="Morono Y."/>
            <person name="Uchiyama I."/>
            <person name="Ito T."/>
            <person name="Fujiyama A."/>
            <person name="Inagaki F."/>
            <person name="Takami H."/>
        </authorList>
    </citation>
    <scope>NUCLEOTIDE SEQUENCE</scope>
    <source>
        <strain evidence="1">Expedition CK06-06</strain>
    </source>
</reference>
<dbReference type="AlphaFoldDB" id="X0THP1"/>
<sequence>MKHEDFDGFGIFMSMLQETFSPDKPISKERTKVYFEILSDIPIENIELSVKEIMKKRQYPTFPLPKDIREAAGFDFDDQIELKALGA</sequence>
<protein>
    <submittedName>
        <fullName evidence="1">Uncharacterized protein</fullName>
    </submittedName>
</protein>
<name>X0THP1_9ZZZZ</name>
<dbReference type="EMBL" id="BARS01017696">
    <property type="protein sequence ID" value="GAF86801.1"/>
    <property type="molecule type" value="Genomic_DNA"/>
</dbReference>
<comment type="caution">
    <text evidence="1">The sequence shown here is derived from an EMBL/GenBank/DDBJ whole genome shotgun (WGS) entry which is preliminary data.</text>
</comment>
<feature type="non-terminal residue" evidence="1">
    <location>
        <position position="87"/>
    </location>
</feature>
<evidence type="ECO:0000313" key="1">
    <source>
        <dbReference type="EMBL" id="GAF86801.1"/>
    </source>
</evidence>
<proteinExistence type="predicted"/>
<accession>X0THP1</accession>